<protein>
    <submittedName>
        <fullName evidence="3">Integral membrane protein, putative</fullName>
    </submittedName>
</protein>
<name>A2DIR9_TRIV3</name>
<feature type="transmembrane region" description="Helical" evidence="1">
    <location>
        <begin position="209"/>
        <end position="230"/>
    </location>
</feature>
<feature type="transmembrane region" description="Helical" evidence="1">
    <location>
        <begin position="135"/>
        <end position="158"/>
    </location>
</feature>
<organism evidence="3 4">
    <name type="scientific">Trichomonas vaginalis (strain ATCC PRA-98 / G3)</name>
    <dbReference type="NCBI Taxonomy" id="412133"/>
    <lineage>
        <taxon>Eukaryota</taxon>
        <taxon>Metamonada</taxon>
        <taxon>Parabasalia</taxon>
        <taxon>Trichomonadida</taxon>
        <taxon>Trichomonadidae</taxon>
        <taxon>Trichomonas</taxon>
    </lineage>
</organism>
<dbReference type="GO" id="GO:0016020">
    <property type="term" value="C:membrane"/>
    <property type="evidence" value="ECO:0000318"/>
    <property type="project" value="GO_Central"/>
</dbReference>
<dbReference type="OrthoDB" id="29773at2759"/>
<keyword evidence="4" id="KW-1185">Reference proteome</keyword>
<reference evidence="3" key="2">
    <citation type="journal article" date="2007" name="Science">
        <title>Draft genome sequence of the sexually transmitted pathogen Trichomonas vaginalis.</title>
        <authorList>
            <person name="Carlton J.M."/>
            <person name="Hirt R.P."/>
            <person name="Silva J.C."/>
            <person name="Delcher A.L."/>
            <person name="Schatz M."/>
            <person name="Zhao Q."/>
            <person name="Wortman J.R."/>
            <person name="Bidwell S.L."/>
            <person name="Alsmark U.C.M."/>
            <person name="Besteiro S."/>
            <person name="Sicheritz-Ponten T."/>
            <person name="Noel C.J."/>
            <person name="Dacks J.B."/>
            <person name="Foster P.G."/>
            <person name="Simillion C."/>
            <person name="Van de Peer Y."/>
            <person name="Miranda-Saavedra D."/>
            <person name="Barton G.J."/>
            <person name="Westrop G.D."/>
            <person name="Mueller S."/>
            <person name="Dessi D."/>
            <person name="Fiori P.L."/>
            <person name="Ren Q."/>
            <person name="Paulsen I."/>
            <person name="Zhang H."/>
            <person name="Bastida-Corcuera F.D."/>
            <person name="Simoes-Barbosa A."/>
            <person name="Brown M.T."/>
            <person name="Hayes R.D."/>
            <person name="Mukherjee M."/>
            <person name="Okumura C.Y."/>
            <person name="Schneider R."/>
            <person name="Smith A.J."/>
            <person name="Vanacova S."/>
            <person name="Villalvazo M."/>
            <person name="Haas B.J."/>
            <person name="Pertea M."/>
            <person name="Feldblyum T.V."/>
            <person name="Utterback T.R."/>
            <person name="Shu C.L."/>
            <person name="Osoegawa K."/>
            <person name="de Jong P.J."/>
            <person name="Hrdy I."/>
            <person name="Horvathova L."/>
            <person name="Zubacova Z."/>
            <person name="Dolezal P."/>
            <person name="Malik S.B."/>
            <person name="Logsdon J.M. Jr."/>
            <person name="Henze K."/>
            <person name="Gupta A."/>
            <person name="Wang C.C."/>
            <person name="Dunne R.L."/>
            <person name="Upcroft J.A."/>
            <person name="Upcroft P."/>
            <person name="White O."/>
            <person name="Salzberg S.L."/>
            <person name="Tang P."/>
            <person name="Chiu C.-H."/>
            <person name="Lee Y.-S."/>
            <person name="Embley T.M."/>
            <person name="Coombs G.H."/>
            <person name="Mottram J.C."/>
            <person name="Tachezy J."/>
            <person name="Fraser-Liggett C.M."/>
            <person name="Johnson P.J."/>
        </authorList>
    </citation>
    <scope>NUCLEOTIDE SEQUENCE [LARGE SCALE GENOMIC DNA]</scope>
    <source>
        <strain evidence="3">G3</strain>
    </source>
</reference>
<feature type="domain" description="EamA" evidence="2">
    <location>
        <begin position="36"/>
        <end position="150"/>
    </location>
</feature>
<evidence type="ECO:0000259" key="2">
    <source>
        <dbReference type="Pfam" id="PF00892"/>
    </source>
</evidence>
<accession>A2DIR9</accession>
<dbReference type="STRING" id="5722.A2DIR9"/>
<dbReference type="FunCoup" id="A2DIR9">
    <property type="interactions" value="107"/>
</dbReference>
<dbReference type="Pfam" id="PF00892">
    <property type="entry name" value="EamA"/>
    <property type="match status" value="1"/>
</dbReference>
<dbReference type="SMR" id="A2DIR9"/>
<keyword evidence="1" id="KW-0472">Membrane</keyword>
<gene>
    <name evidence="3" type="ORF">TVAG_432780</name>
</gene>
<dbReference type="OMA" id="FIYKHNV"/>
<dbReference type="Proteomes" id="UP000001542">
    <property type="component" value="Unassembled WGS sequence"/>
</dbReference>
<feature type="transmembrane region" description="Helical" evidence="1">
    <location>
        <begin position="287"/>
        <end position="308"/>
    </location>
</feature>
<dbReference type="AlphaFoldDB" id="A2DIR9"/>
<dbReference type="SUPFAM" id="SSF103481">
    <property type="entry name" value="Multidrug resistance efflux transporter EmrE"/>
    <property type="match status" value="1"/>
</dbReference>
<dbReference type="PANTHER" id="PTHR13146:SF6">
    <property type="entry name" value="THH1_TOM1_TOM3 DOMAIN-CONTAINING PROTEIN"/>
    <property type="match status" value="1"/>
</dbReference>
<dbReference type="InterPro" id="IPR037185">
    <property type="entry name" value="EmrE-like"/>
</dbReference>
<feature type="transmembrane region" description="Helical" evidence="1">
    <location>
        <begin position="320"/>
        <end position="343"/>
    </location>
</feature>
<dbReference type="InParanoid" id="A2DIR9"/>
<evidence type="ECO:0000313" key="3">
    <source>
        <dbReference type="EMBL" id="EAY19682.1"/>
    </source>
</evidence>
<reference evidence="3" key="1">
    <citation type="submission" date="2006-10" db="EMBL/GenBank/DDBJ databases">
        <authorList>
            <person name="Amadeo P."/>
            <person name="Zhao Q."/>
            <person name="Wortman J."/>
            <person name="Fraser-Liggett C."/>
            <person name="Carlton J."/>
        </authorList>
    </citation>
    <scope>NUCLEOTIDE SEQUENCE</scope>
    <source>
        <strain evidence="3">G3</strain>
    </source>
</reference>
<dbReference type="EMBL" id="DS113205">
    <property type="protein sequence ID" value="EAY19682.1"/>
    <property type="molecule type" value="Genomic_DNA"/>
</dbReference>
<sequence length="365" mass="40253">MGSHAFAVTGMLILGTATSVCMKIMLGLDAPGYMGIVHNFDKPFMQSIQMFFGMAFAVFINKCWDPENKGPRPKSSIRQKVMASVPSAFDLFASTLMTFGLIYINVSVFQMLRGSMVIFSAILSIIFLKRHIHGYEWFAITTTIIALVMIGVAGVFIPSSESSSAPPVSAGQKVLGCFLVILSQLVQAGQIVTEEFILRDINMPALEIVGWEGIWGLLMMVVIACPFAYICPGQDPSPLGKSLENIFDSFQQLFNSGSIALVSLIFVIAVMLYNIFGMLVTSGSSAIFRTILEAARTLLIWIFMLIAYKANWGFGEVWCNWSWLELAGFAILIVSTLMYNAIIKLPFFTYPSKEQPLLADKKNEA</sequence>
<evidence type="ECO:0000256" key="1">
    <source>
        <dbReference type="SAM" id="Phobius"/>
    </source>
</evidence>
<feature type="transmembrane region" description="Helical" evidence="1">
    <location>
        <begin position="43"/>
        <end position="60"/>
    </location>
</feature>
<dbReference type="VEuPathDB" id="TrichDB:TVAGG3_0562430"/>
<dbReference type="VEuPathDB" id="TrichDB:TVAG_432780"/>
<keyword evidence="1" id="KW-1133">Transmembrane helix</keyword>
<feature type="transmembrane region" description="Helical" evidence="1">
    <location>
        <begin position="81"/>
        <end position="104"/>
    </location>
</feature>
<evidence type="ECO:0000313" key="4">
    <source>
        <dbReference type="Proteomes" id="UP000001542"/>
    </source>
</evidence>
<dbReference type="PANTHER" id="PTHR13146">
    <property type="match status" value="1"/>
</dbReference>
<dbReference type="eggNOG" id="KOG3912">
    <property type="taxonomic scope" value="Eukaryota"/>
</dbReference>
<proteinExistence type="predicted"/>
<keyword evidence="1" id="KW-0812">Transmembrane</keyword>
<feature type="transmembrane region" description="Helical" evidence="1">
    <location>
        <begin position="250"/>
        <end position="275"/>
    </location>
</feature>
<feature type="transmembrane region" description="Helical" evidence="1">
    <location>
        <begin position="110"/>
        <end position="128"/>
    </location>
</feature>
<dbReference type="RefSeq" id="XP_001580668.1">
    <property type="nucleotide sequence ID" value="XM_001580618.1"/>
</dbReference>
<dbReference type="InterPro" id="IPR000620">
    <property type="entry name" value="EamA_dom"/>
</dbReference>
<dbReference type="KEGG" id="tva:5465211"/>